<reference evidence="2 3" key="1">
    <citation type="submission" date="2016-10" db="EMBL/GenBank/DDBJ databases">
        <authorList>
            <person name="de Groot N.N."/>
        </authorList>
    </citation>
    <scope>NUCLEOTIDE SEQUENCE [LARGE SCALE GENOMIC DNA]</scope>
    <source>
        <strain evidence="2 3">DSM 14045</strain>
    </source>
</reference>
<dbReference type="GO" id="GO:0032259">
    <property type="term" value="P:methylation"/>
    <property type="evidence" value="ECO:0007669"/>
    <property type="project" value="UniProtKB-KW"/>
</dbReference>
<dbReference type="InterPro" id="IPR041698">
    <property type="entry name" value="Methyltransf_25"/>
</dbReference>
<dbReference type="Proteomes" id="UP000183918">
    <property type="component" value="Unassembled WGS sequence"/>
</dbReference>
<evidence type="ECO:0000313" key="3">
    <source>
        <dbReference type="Proteomes" id="UP000183918"/>
    </source>
</evidence>
<dbReference type="Pfam" id="PF13649">
    <property type="entry name" value="Methyltransf_25"/>
    <property type="match status" value="1"/>
</dbReference>
<dbReference type="OrthoDB" id="9810615at2"/>
<name>A0A1H3IUY6_9FIRM</name>
<dbReference type="CDD" id="cd02440">
    <property type="entry name" value="AdoMet_MTases"/>
    <property type="match status" value="1"/>
</dbReference>
<accession>A0A1H3IUY6</accession>
<keyword evidence="2" id="KW-0489">Methyltransferase</keyword>
<dbReference type="AlphaFoldDB" id="A0A1H3IUY6"/>
<dbReference type="PANTHER" id="PTHR44068">
    <property type="entry name" value="ZGC:194242"/>
    <property type="match status" value="1"/>
</dbReference>
<dbReference type="Gene3D" id="3.40.50.150">
    <property type="entry name" value="Vaccinia Virus protein VP39"/>
    <property type="match status" value="1"/>
</dbReference>
<dbReference type="SUPFAM" id="SSF53335">
    <property type="entry name" value="S-adenosyl-L-methionine-dependent methyltransferases"/>
    <property type="match status" value="1"/>
</dbReference>
<dbReference type="InterPro" id="IPR029063">
    <property type="entry name" value="SAM-dependent_MTases_sf"/>
</dbReference>
<dbReference type="RefSeq" id="WP_074717175.1">
    <property type="nucleotide sequence ID" value="NZ_FNPG01000013.1"/>
</dbReference>
<dbReference type="GO" id="GO:0008168">
    <property type="term" value="F:methyltransferase activity"/>
    <property type="evidence" value="ECO:0007669"/>
    <property type="project" value="UniProtKB-KW"/>
</dbReference>
<keyword evidence="3" id="KW-1185">Reference proteome</keyword>
<dbReference type="PANTHER" id="PTHR44068:SF11">
    <property type="entry name" value="GERANYL DIPHOSPHATE 2-C-METHYLTRANSFERASE"/>
    <property type="match status" value="1"/>
</dbReference>
<feature type="domain" description="Methyltransferase" evidence="1">
    <location>
        <begin position="44"/>
        <end position="140"/>
    </location>
</feature>
<dbReference type="InterPro" id="IPR050447">
    <property type="entry name" value="Erg6_SMT_methyltransf"/>
</dbReference>
<dbReference type="STRING" id="1122142.SAMN02910414_01262"/>
<organism evidence="2 3">
    <name type="scientific">Lachnobacterium bovis DSM 14045</name>
    <dbReference type="NCBI Taxonomy" id="1122142"/>
    <lineage>
        <taxon>Bacteria</taxon>
        <taxon>Bacillati</taxon>
        <taxon>Bacillota</taxon>
        <taxon>Clostridia</taxon>
        <taxon>Lachnospirales</taxon>
        <taxon>Lachnospiraceae</taxon>
        <taxon>Lachnobacterium</taxon>
    </lineage>
</organism>
<protein>
    <submittedName>
        <fullName evidence="2">Methyltransferase domain-containing protein</fullName>
    </submittedName>
</protein>
<evidence type="ECO:0000259" key="1">
    <source>
        <dbReference type="Pfam" id="PF13649"/>
    </source>
</evidence>
<evidence type="ECO:0000313" key="2">
    <source>
        <dbReference type="EMBL" id="SDY31593.1"/>
    </source>
</evidence>
<gene>
    <name evidence="2" type="ORF">SAMN02910414_01262</name>
</gene>
<proteinExistence type="predicted"/>
<dbReference type="EMBL" id="FNPG01000013">
    <property type="protein sequence ID" value="SDY31593.1"/>
    <property type="molecule type" value="Genomic_DNA"/>
</dbReference>
<keyword evidence="2" id="KW-0808">Transferase</keyword>
<sequence>MKHVVESYENYKEEERLTTNNARRIEFLTTTKVFEEIIPPKSKILDCAAGTGVYAFWLSDKGHEVTATDITPRHVDIIKNIIQEKNYKMKTAVLDATDMSCFEDETFDVVLNMGPFYHLIKESQREKCLRECLRVKKKGGLLLTAYIPRFYVFQCVAISDSNYLDSGLAKQIVETGVLKHDDDKCFWTDTYYSSKNEMEKIYKEHNLEVVDHFAQDGIAPLLAEKVDSWDEKQYATWCDYHYSVCREESVLGASNHVIIVGKK</sequence>